<gene>
    <name evidence="2" type="ORF">A9C11_27610</name>
</gene>
<dbReference type="AlphaFoldDB" id="A0A1A9KJ65"/>
<evidence type="ECO:0000313" key="2">
    <source>
        <dbReference type="EMBL" id="ANI17519.1"/>
    </source>
</evidence>
<dbReference type="InterPro" id="IPR055140">
    <property type="entry name" value="Thiolase_C_2"/>
</dbReference>
<dbReference type="Pfam" id="PF22691">
    <property type="entry name" value="Thiolase_C_1"/>
    <property type="match status" value="1"/>
</dbReference>
<name>A0A1A9KJ65_9PSED</name>
<dbReference type="CDD" id="cd00829">
    <property type="entry name" value="SCP-x_thiolase"/>
    <property type="match status" value="1"/>
</dbReference>
<dbReference type="RefSeq" id="WP_064584430.1">
    <property type="nucleotide sequence ID" value="NZ_CP015878.1"/>
</dbReference>
<sequence>MTTPNLRDAVSVAGVGLRQYKRGKAPLPEQGVLVHAIVDACADAGFDPALIDGFVSYGDDKNEPVRLMSDLGTHELRLNAQMWGGGGGGIAGAFGLAVSAIATGQATAVVVFRALVQSNSGRMSAAVMRHHLNDHLVGAGLVSPAQICAMRAQRLYEHHKVPKSVAEELVRASYYHGSRNPEATAYGQPLDLEAYREGRWIAEPFRLFDCSRENDGAGALLLVSSERARDLRKAPVRLLGVANGTAKGWGDLCENDIDYASAGFRPIARRLWEQTGVTPADVDVVQLYENFSAQGVASLIDHGFCSYENVAEFIRFDNLIAPGGGLPVNTAGGNFAHGFVHGIGMAVEAVRVLRGESANPVADAKICLLAGGPGAPTVSSALFGRDDL</sequence>
<proteinExistence type="predicted"/>
<evidence type="ECO:0000259" key="1">
    <source>
        <dbReference type="Pfam" id="PF22691"/>
    </source>
</evidence>
<dbReference type="Gene3D" id="3.40.47.10">
    <property type="match status" value="1"/>
</dbReference>
<dbReference type="InterPro" id="IPR016039">
    <property type="entry name" value="Thiolase-like"/>
</dbReference>
<evidence type="ECO:0000313" key="3">
    <source>
        <dbReference type="Proteomes" id="UP000077748"/>
    </source>
</evidence>
<dbReference type="PANTHER" id="PTHR42870:SF1">
    <property type="entry name" value="NON-SPECIFIC LIPID-TRANSFER PROTEIN-LIKE 2"/>
    <property type="match status" value="1"/>
</dbReference>
<reference evidence="2 3" key="1">
    <citation type="submission" date="2016-05" db="EMBL/GenBank/DDBJ databases">
        <title>Genome Sequence of Pseudomonas citronellolis Strain SJTE-3, an Estrogens and Persistent Organic Pollutants degradation strain.</title>
        <authorList>
            <person name="Liang R."/>
        </authorList>
    </citation>
    <scope>NUCLEOTIDE SEQUENCE [LARGE SCALE GENOMIC DNA]</scope>
    <source>
        <strain evidence="2 3">SJTE-3</strain>
    </source>
</reference>
<feature type="domain" description="Thiolase C-terminal" evidence="1">
    <location>
        <begin position="258"/>
        <end position="374"/>
    </location>
</feature>
<organism evidence="2 3">
    <name type="scientific">Pseudomonas citronellolis</name>
    <dbReference type="NCBI Taxonomy" id="53408"/>
    <lineage>
        <taxon>Bacteria</taxon>
        <taxon>Pseudomonadati</taxon>
        <taxon>Pseudomonadota</taxon>
        <taxon>Gammaproteobacteria</taxon>
        <taxon>Pseudomonadales</taxon>
        <taxon>Pseudomonadaceae</taxon>
        <taxon>Pseudomonas</taxon>
    </lineage>
</organism>
<protein>
    <submittedName>
        <fullName evidence="2">Transporter</fullName>
    </submittedName>
</protein>
<dbReference type="SUPFAM" id="SSF53901">
    <property type="entry name" value="Thiolase-like"/>
    <property type="match status" value="2"/>
</dbReference>
<dbReference type="PANTHER" id="PTHR42870">
    <property type="entry name" value="ACETYL-COA C-ACETYLTRANSFERASE"/>
    <property type="match status" value="1"/>
</dbReference>
<accession>A0A1A9KJ65</accession>
<dbReference type="Proteomes" id="UP000077748">
    <property type="component" value="Chromosome"/>
</dbReference>
<dbReference type="EMBL" id="CP015878">
    <property type="protein sequence ID" value="ANI17519.1"/>
    <property type="molecule type" value="Genomic_DNA"/>
</dbReference>
<dbReference type="GO" id="GO:0016746">
    <property type="term" value="F:acyltransferase activity"/>
    <property type="evidence" value="ECO:0007669"/>
    <property type="project" value="InterPro"/>
</dbReference>